<feature type="transmembrane region" description="Helical" evidence="1">
    <location>
        <begin position="6"/>
        <end position="29"/>
    </location>
</feature>
<keyword evidence="1" id="KW-1133">Transmembrane helix</keyword>
<dbReference type="InterPro" id="IPR019606">
    <property type="entry name" value="GerMN"/>
</dbReference>
<proteinExistence type="predicted"/>
<dbReference type="AlphaFoldDB" id="A0A9E2BII5"/>
<keyword evidence="1" id="KW-0472">Membrane</keyword>
<evidence type="ECO:0000256" key="1">
    <source>
        <dbReference type="SAM" id="Phobius"/>
    </source>
</evidence>
<dbReference type="Pfam" id="PF10646">
    <property type="entry name" value="Germane"/>
    <property type="match status" value="1"/>
</dbReference>
<dbReference type="Proteomes" id="UP000811545">
    <property type="component" value="Unassembled WGS sequence"/>
</dbReference>
<sequence length="188" mass="20776">MGKKIWLVILLVVFGLSLFVGGYFLGIAMKLQEFESDLRDIIVAEERPGLQIGKVSIDNIDYYEIWIPAGFPDKAGYGANFILLRRLVPFSPDVLDVLKSAMVELLNGPNEDEKAQGAFPLIQRGILLSAEIDEKGTAILNFSEDFDPKGGSLAIFMTTKAVEEVARQFTDINKVKILIEGVEDALQP</sequence>
<evidence type="ECO:0000313" key="4">
    <source>
        <dbReference type="Proteomes" id="UP000811545"/>
    </source>
</evidence>
<keyword evidence="1" id="KW-0812">Transmembrane</keyword>
<evidence type="ECO:0000259" key="2">
    <source>
        <dbReference type="SMART" id="SM00909"/>
    </source>
</evidence>
<dbReference type="SMART" id="SM00909">
    <property type="entry name" value="Germane"/>
    <property type="match status" value="1"/>
</dbReference>
<reference evidence="3 4" key="1">
    <citation type="journal article" date="2021" name="bioRxiv">
        <title>Unique metabolic strategies in Hadean analogues reveal hints for primordial physiology.</title>
        <authorList>
            <person name="Nobu M.K."/>
            <person name="Nakai R."/>
            <person name="Tamazawa S."/>
            <person name="Mori H."/>
            <person name="Toyoda A."/>
            <person name="Ijiri A."/>
            <person name="Suzuki S."/>
            <person name="Kurokawa K."/>
            <person name="Kamagata Y."/>
            <person name="Tamaki H."/>
        </authorList>
    </citation>
    <scope>NUCLEOTIDE SEQUENCE [LARGE SCALE GENOMIC DNA]</scope>
    <source>
        <strain evidence="3">BS525</strain>
    </source>
</reference>
<name>A0A9E2BII5_PSYF1</name>
<feature type="domain" description="GerMN" evidence="2">
    <location>
        <begin position="98"/>
        <end position="188"/>
    </location>
</feature>
<dbReference type="EMBL" id="QLTW01000021">
    <property type="protein sequence ID" value="MBT9144775.1"/>
    <property type="molecule type" value="Genomic_DNA"/>
</dbReference>
<accession>A0A9E2BII5</accession>
<protein>
    <recommendedName>
        <fullName evidence="2">GerMN domain-containing protein</fullName>
    </recommendedName>
</protein>
<evidence type="ECO:0000313" key="3">
    <source>
        <dbReference type="EMBL" id="MBT9144775.1"/>
    </source>
</evidence>
<gene>
    <name evidence="3" type="ORF">DDT42_00623</name>
</gene>
<comment type="caution">
    <text evidence="3">The sequence shown here is derived from an EMBL/GenBank/DDBJ whole genome shotgun (WGS) entry which is preliminary data.</text>
</comment>
<organism evidence="3 4">
    <name type="scientific">Psychracetigena formicireducens</name>
    <dbReference type="NCBI Taxonomy" id="2986056"/>
    <lineage>
        <taxon>Bacteria</taxon>
        <taxon>Bacillati</taxon>
        <taxon>Candidatus Lithacetigenota</taxon>
        <taxon>Candidatus Psychracetigena</taxon>
    </lineage>
</organism>